<feature type="compositionally biased region" description="Acidic residues" evidence="1">
    <location>
        <begin position="231"/>
        <end position="250"/>
    </location>
</feature>
<name>A0A8J4DVF8_9ACTN</name>
<dbReference type="Proteomes" id="UP000619260">
    <property type="component" value="Unassembled WGS sequence"/>
</dbReference>
<protein>
    <recommendedName>
        <fullName evidence="5">DUF1542 domain-containing protein</fullName>
    </recommendedName>
</protein>
<proteinExistence type="predicted"/>
<keyword evidence="2" id="KW-1133">Transmembrane helix</keyword>
<evidence type="ECO:0000256" key="2">
    <source>
        <dbReference type="SAM" id="Phobius"/>
    </source>
</evidence>
<feature type="region of interest" description="Disordered" evidence="1">
    <location>
        <begin position="231"/>
        <end position="285"/>
    </location>
</feature>
<accession>A0A8J4DVF8</accession>
<feature type="compositionally biased region" description="Low complexity" evidence="1">
    <location>
        <begin position="262"/>
        <end position="279"/>
    </location>
</feature>
<evidence type="ECO:0008006" key="5">
    <source>
        <dbReference type="Google" id="ProtNLM"/>
    </source>
</evidence>
<feature type="transmembrane region" description="Helical" evidence="2">
    <location>
        <begin position="12"/>
        <end position="35"/>
    </location>
</feature>
<keyword evidence="2" id="KW-0812">Transmembrane</keyword>
<organism evidence="3 4">
    <name type="scientific">Virgisporangium aliadipatigenens</name>
    <dbReference type="NCBI Taxonomy" id="741659"/>
    <lineage>
        <taxon>Bacteria</taxon>
        <taxon>Bacillati</taxon>
        <taxon>Actinomycetota</taxon>
        <taxon>Actinomycetes</taxon>
        <taxon>Micromonosporales</taxon>
        <taxon>Micromonosporaceae</taxon>
        <taxon>Virgisporangium</taxon>
    </lineage>
</organism>
<comment type="caution">
    <text evidence="3">The sequence shown here is derived from an EMBL/GenBank/DDBJ whole genome shotgun (WGS) entry which is preliminary data.</text>
</comment>
<sequence length="285" mass="29480">MHGGYDIRALGSGIRMTAVIVIVLLLLVVGALLVFSRLRAARALEDARAEARRWHEQLGGQLSTLDPQGSAAARQALADASERFNAAGGEIASARSVRQVELARDSALEGLSYVRAARTALGLDPGPALPLTSAQRAAGEITVPRSVEADGRRVSAAPHAGDGTPYYYPGGVVAGRRVPRGWYSEPWWRAALIGGAWGLGSALLFSALFSPVFADPGYDAGLVSGDVGDSFDGDSLDGDSSDGDSSDGDYEVGGFEDGGDSGDSVDSFDSFDGGDSFSDFGGGDF</sequence>
<dbReference type="EMBL" id="BOPF01000033">
    <property type="protein sequence ID" value="GIJ50082.1"/>
    <property type="molecule type" value="Genomic_DNA"/>
</dbReference>
<reference evidence="3" key="1">
    <citation type="submission" date="2021-01" db="EMBL/GenBank/DDBJ databases">
        <title>Whole genome shotgun sequence of Virgisporangium aliadipatigenens NBRC 105644.</title>
        <authorList>
            <person name="Komaki H."/>
            <person name="Tamura T."/>
        </authorList>
    </citation>
    <scope>NUCLEOTIDE SEQUENCE</scope>
    <source>
        <strain evidence="3">NBRC 105644</strain>
    </source>
</reference>
<evidence type="ECO:0000256" key="1">
    <source>
        <dbReference type="SAM" id="MobiDB-lite"/>
    </source>
</evidence>
<dbReference type="AlphaFoldDB" id="A0A8J4DVF8"/>
<evidence type="ECO:0000313" key="4">
    <source>
        <dbReference type="Proteomes" id="UP000619260"/>
    </source>
</evidence>
<evidence type="ECO:0000313" key="3">
    <source>
        <dbReference type="EMBL" id="GIJ50082.1"/>
    </source>
</evidence>
<keyword evidence="4" id="KW-1185">Reference proteome</keyword>
<feature type="transmembrane region" description="Helical" evidence="2">
    <location>
        <begin position="187"/>
        <end position="209"/>
    </location>
</feature>
<gene>
    <name evidence="3" type="ORF">Val02_69680</name>
</gene>
<keyword evidence="2" id="KW-0472">Membrane</keyword>